<dbReference type="EMBL" id="FWEV01000282">
    <property type="protein sequence ID" value="SLM31639.1"/>
    <property type="molecule type" value="Genomic_DNA"/>
</dbReference>
<sequence>MQKDRSKPPFDFTAIPESVTPDHENHENFFQCKTCVSPNGDFIVGIHRPSFNVEILRKNDFIDTLGTLPDGTEIKNHINFPDKKVEEQGADVIYEIPNQFPFRGTTYINSRWADSVALRPEKICLPPRPLVSMQDVITKWKNQNCNKTSGSTSDKSQKEIKEITRQFIELLPRPLLLALAESSTDPDDLIAIAETCCTFIYGYSSIDGYSSTTRDISDHEISDHEETQKVFYGKNQNPLNRERPEPVGLCFKKDKNGHCQLDITDHDLFEIIANNPYLPDSYKRAMVLVPGIQGNSEITGEWQKKEEKSHVFEYLRRNSYIPWGHFAANMADDAIRYRTNDLTSEDISGMRHLYYQRTYIRLAEELNIQDALSASDIQGRYKQISQEALENLRCKILVQLEKNIQSDTHENNRFGESPEYGIHPEEKKELRKKELTFNSSLWGWNFGFGYAQSGYRLHASHQQIHQQYAMVPSNVQKMNLHKRDHNHQETLFPSYSCGDLVSDFVRRFREINGKNFFECYLKAIRSNQRTDGKSSLPSELAIHEDEKVILFVPKAQTSQWELQLMPVIPCGNILEADTSMRYAIDRAILMAVQLLEKMGARMVTTIEYAGRFDSREKDQRILYSFLPKIPHSPGAFSEAQLRWINGHYPEDFAWLCRQNLKILT</sequence>
<evidence type="ECO:0000313" key="1">
    <source>
        <dbReference type="EMBL" id="SLM31639.1"/>
    </source>
</evidence>
<dbReference type="RefSeq" id="WP_080800572.1">
    <property type="nucleotide sequence ID" value="NZ_LT828541.1"/>
</dbReference>
<dbReference type="AlphaFoldDB" id="A0A1W1HGN3"/>
<organism evidence="1 2">
    <name type="scientific">Desulfamplus magnetovallimortis</name>
    <dbReference type="NCBI Taxonomy" id="1246637"/>
    <lineage>
        <taxon>Bacteria</taxon>
        <taxon>Pseudomonadati</taxon>
        <taxon>Thermodesulfobacteriota</taxon>
        <taxon>Desulfobacteria</taxon>
        <taxon>Desulfobacterales</taxon>
        <taxon>Desulfobacteraceae</taxon>
        <taxon>Desulfamplus</taxon>
    </lineage>
</organism>
<accession>A0A1W1HGN3</accession>
<evidence type="ECO:0000313" key="2">
    <source>
        <dbReference type="Proteomes" id="UP000191931"/>
    </source>
</evidence>
<dbReference type="Proteomes" id="UP000191931">
    <property type="component" value="Unassembled WGS sequence"/>
</dbReference>
<dbReference type="OrthoDB" id="5428638at2"/>
<name>A0A1W1HGN3_9BACT</name>
<dbReference type="STRING" id="1246637.MTBBW1_400046"/>
<proteinExistence type="predicted"/>
<protein>
    <submittedName>
        <fullName evidence="1">Uncharacterized protein</fullName>
    </submittedName>
</protein>
<gene>
    <name evidence="1" type="ORF">MTBBW1_400046</name>
</gene>
<keyword evidence="2" id="KW-1185">Reference proteome</keyword>
<reference evidence="1 2" key="1">
    <citation type="submission" date="2017-03" db="EMBL/GenBank/DDBJ databases">
        <authorList>
            <person name="Afonso C.L."/>
            <person name="Miller P.J."/>
            <person name="Scott M.A."/>
            <person name="Spackman E."/>
            <person name="Goraichik I."/>
            <person name="Dimitrov K.M."/>
            <person name="Suarez D.L."/>
            <person name="Swayne D.E."/>
        </authorList>
    </citation>
    <scope>NUCLEOTIDE SEQUENCE [LARGE SCALE GENOMIC DNA]</scope>
    <source>
        <strain evidence="1">PRJEB14757</strain>
    </source>
</reference>